<evidence type="ECO:0000256" key="1">
    <source>
        <dbReference type="SAM" id="MobiDB-lite"/>
    </source>
</evidence>
<dbReference type="EMBL" id="JBBPBN010000048">
    <property type="protein sequence ID" value="KAK8993742.1"/>
    <property type="molecule type" value="Genomic_DNA"/>
</dbReference>
<keyword evidence="4" id="KW-1185">Reference proteome</keyword>
<feature type="region of interest" description="Disordered" evidence="1">
    <location>
        <begin position="1"/>
        <end position="70"/>
    </location>
</feature>
<accession>A0ABR2PZ81</accession>
<proteinExistence type="predicted"/>
<keyword evidence="2" id="KW-1133">Transmembrane helix</keyword>
<evidence type="ECO:0000256" key="2">
    <source>
        <dbReference type="SAM" id="Phobius"/>
    </source>
</evidence>
<organism evidence="3 4">
    <name type="scientific">Hibiscus sabdariffa</name>
    <name type="common">roselle</name>
    <dbReference type="NCBI Taxonomy" id="183260"/>
    <lineage>
        <taxon>Eukaryota</taxon>
        <taxon>Viridiplantae</taxon>
        <taxon>Streptophyta</taxon>
        <taxon>Embryophyta</taxon>
        <taxon>Tracheophyta</taxon>
        <taxon>Spermatophyta</taxon>
        <taxon>Magnoliopsida</taxon>
        <taxon>eudicotyledons</taxon>
        <taxon>Gunneridae</taxon>
        <taxon>Pentapetalae</taxon>
        <taxon>rosids</taxon>
        <taxon>malvids</taxon>
        <taxon>Malvales</taxon>
        <taxon>Malvaceae</taxon>
        <taxon>Malvoideae</taxon>
        <taxon>Hibiscus</taxon>
    </lineage>
</organism>
<feature type="compositionally biased region" description="Polar residues" evidence="1">
    <location>
        <begin position="14"/>
        <end position="25"/>
    </location>
</feature>
<dbReference type="PANTHER" id="PTHR37206">
    <property type="entry name" value="TRANSMEMBRANE PROTEIN"/>
    <property type="match status" value="1"/>
</dbReference>
<sequence>MDDDFNDWEPIQLPTLQPHPSSTHRSAPPPEPDTVHEGLEMSSADEAEVNSSVASNNGVEAEPNHHAGPLKRANEIGRILRNGVVHVAARVRCCLGLGFGLWPFGAIGGALAALLVWFVRARMRKWRARVKEENKDRLIVLVQEKDQKINQLLFQIADMTEIISARRRVPVLREKQKIGSSNLLLLVEFDFDALSVLGGASGLLLHPPPVCHQII</sequence>
<dbReference type="PANTHER" id="PTHR37206:SF4">
    <property type="entry name" value="TRANSMEMBRANE PROTEIN"/>
    <property type="match status" value="1"/>
</dbReference>
<feature type="compositionally biased region" description="Polar residues" evidence="1">
    <location>
        <begin position="49"/>
        <end position="58"/>
    </location>
</feature>
<evidence type="ECO:0000313" key="3">
    <source>
        <dbReference type="EMBL" id="KAK8993742.1"/>
    </source>
</evidence>
<evidence type="ECO:0008006" key="5">
    <source>
        <dbReference type="Google" id="ProtNLM"/>
    </source>
</evidence>
<gene>
    <name evidence="3" type="ORF">V6N11_007962</name>
</gene>
<dbReference type="Proteomes" id="UP001396334">
    <property type="component" value="Unassembled WGS sequence"/>
</dbReference>
<reference evidence="3 4" key="1">
    <citation type="journal article" date="2024" name="G3 (Bethesda)">
        <title>Genome assembly of Hibiscus sabdariffa L. provides insights into metabolisms of medicinal natural products.</title>
        <authorList>
            <person name="Kim T."/>
        </authorList>
    </citation>
    <scope>NUCLEOTIDE SEQUENCE [LARGE SCALE GENOMIC DNA]</scope>
    <source>
        <strain evidence="3">TK-2024</strain>
        <tissue evidence="3">Old leaves</tissue>
    </source>
</reference>
<feature type="transmembrane region" description="Helical" evidence="2">
    <location>
        <begin position="99"/>
        <end position="119"/>
    </location>
</feature>
<keyword evidence="2" id="KW-0472">Membrane</keyword>
<evidence type="ECO:0000313" key="4">
    <source>
        <dbReference type="Proteomes" id="UP001396334"/>
    </source>
</evidence>
<protein>
    <recommendedName>
        <fullName evidence="5">Transmembrane protein</fullName>
    </recommendedName>
</protein>
<comment type="caution">
    <text evidence="3">The sequence shown here is derived from an EMBL/GenBank/DDBJ whole genome shotgun (WGS) entry which is preliminary data.</text>
</comment>
<keyword evidence="2" id="KW-0812">Transmembrane</keyword>
<name>A0ABR2PZ81_9ROSI</name>